<organism evidence="10 11">
    <name type="scientific">Peltaster fructicola</name>
    <dbReference type="NCBI Taxonomy" id="286661"/>
    <lineage>
        <taxon>Eukaryota</taxon>
        <taxon>Fungi</taxon>
        <taxon>Dikarya</taxon>
        <taxon>Ascomycota</taxon>
        <taxon>Pezizomycotina</taxon>
        <taxon>Dothideomycetes</taxon>
        <taxon>Dothideomycetes incertae sedis</taxon>
        <taxon>Peltaster</taxon>
    </lineage>
</organism>
<feature type="domain" description="THO complex subunitTHOC2 C-terminal" evidence="7">
    <location>
        <begin position="1173"/>
        <end position="1478"/>
    </location>
</feature>
<dbReference type="OrthoDB" id="29024at2759"/>
<feature type="domain" description="THO complex subunit 2 N-terminal" evidence="9">
    <location>
        <begin position="119"/>
        <end position="853"/>
    </location>
</feature>
<feature type="region of interest" description="Disordered" evidence="6">
    <location>
        <begin position="1"/>
        <end position="94"/>
    </location>
</feature>
<dbReference type="Pfam" id="PF16134">
    <property type="entry name" value="THOC2_N"/>
    <property type="match status" value="1"/>
</dbReference>
<feature type="compositionally biased region" description="Basic and acidic residues" evidence="6">
    <location>
        <begin position="1767"/>
        <end position="1780"/>
    </location>
</feature>
<feature type="region of interest" description="Disordered" evidence="6">
    <location>
        <begin position="570"/>
        <end position="596"/>
    </location>
</feature>
<dbReference type="InterPro" id="IPR021418">
    <property type="entry name" value="THO_THOC2_C"/>
</dbReference>
<feature type="compositionally biased region" description="Polar residues" evidence="6">
    <location>
        <begin position="1851"/>
        <end position="1865"/>
    </location>
</feature>
<feature type="coiled-coil region" evidence="5">
    <location>
        <begin position="1195"/>
        <end position="1244"/>
    </location>
</feature>
<feature type="compositionally biased region" description="Basic and acidic residues" evidence="6">
    <location>
        <begin position="2143"/>
        <end position="2173"/>
    </location>
</feature>
<dbReference type="GO" id="GO:0006397">
    <property type="term" value="P:mRNA processing"/>
    <property type="evidence" value="ECO:0007669"/>
    <property type="project" value="InterPro"/>
</dbReference>
<feature type="compositionally biased region" description="Polar residues" evidence="6">
    <location>
        <begin position="1896"/>
        <end position="1915"/>
    </location>
</feature>
<proteinExistence type="inferred from homology"/>
<dbReference type="EMBL" id="CP051141">
    <property type="protein sequence ID" value="QIW98532.1"/>
    <property type="molecule type" value="Genomic_DNA"/>
</dbReference>
<keyword evidence="5" id="KW-0175">Coiled coil</keyword>
<feature type="compositionally biased region" description="Low complexity" evidence="6">
    <location>
        <begin position="1836"/>
        <end position="1849"/>
    </location>
</feature>
<dbReference type="Pfam" id="PF11732">
    <property type="entry name" value="Thoc2"/>
    <property type="match status" value="1"/>
</dbReference>
<feature type="compositionally biased region" description="Basic and acidic residues" evidence="6">
    <location>
        <begin position="2097"/>
        <end position="2117"/>
    </location>
</feature>
<evidence type="ECO:0000313" key="10">
    <source>
        <dbReference type="EMBL" id="QIW98532.1"/>
    </source>
</evidence>
<feature type="compositionally biased region" description="Basic residues" evidence="6">
    <location>
        <begin position="1"/>
        <end position="10"/>
    </location>
</feature>
<dbReference type="InterPro" id="IPR040007">
    <property type="entry name" value="Tho2"/>
</dbReference>
<feature type="compositionally biased region" description="Polar residues" evidence="6">
    <location>
        <begin position="58"/>
        <end position="67"/>
    </location>
</feature>
<comment type="subcellular location">
    <subcellularLocation>
        <location evidence="1">Nucleus</location>
    </subcellularLocation>
</comment>
<evidence type="ECO:0000256" key="6">
    <source>
        <dbReference type="SAM" id="MobiDB-lite"/>
    </source>
</evidence>
<feature type="compositionally biased region" description="Polar residues" evidence="6">
    <location>
        <begin position="1530"/>
        <end position="1542"/>
    </location>
</feature>
<feature type="compositionally biased region" description="Polar residues" evidence="6">
    <location>
        <begin position="2128"/>
        <end position="2137"/>
    </location>
</feature>
<reference evidence="10 11" key="1">
    <citation type="journal article" date="2016" name="Sci. Rep.">
        <title>Peltaster fructicola genome reveals evolution from an invasive phytopathogen to an ectophytic parasite.</title>
        <authorList>
            <person name="Xu C."/>
            <person name="Chen H."/>
            <person name="Gleason M.L."/>
            <person name="Xu J.R."/>
            <person name="Liu H."/>
            <person name="Zhang R."/>
            <person name="Sun G."/>
        </authorList>
    </citation>
    <scope>NUCLEOTIDE SEQUENCE [LARGE SCALE GENOMIC DNA]</scope>
    <source>
        <strain evidence="10 11">LNHT1506</strain>
    </source>
</reference>
<feature type="compositionally biased region" description="Low complexity" evidence="6">
    <location>
        <begin position="1954"/>
        <end position="1980"/>
    </location>
</feature>
<keyword evidence="4" id="KW-0539">Nucleus</keyword>
<accession>A0A6H0XUX1</accession>
<feature type="compositionally biased region" description="Basic and acidic residues" evidence="6">
    <location>
        <begin position="1811"/>
        <end position="1821"/>
    </location>
</feature>
<feature type="compositionally biased region" description="Polar residues" evidence="6">
    <location>
        <begin position="1583"/>
        <end position="1594"/>
    </location>
</feature>
<dbReference type="Proteomes" id="UP000503462">
    <property type="component" value="Chromosome 3"/>
</dbReference>
<name>A0A6H0XUX1_9PEZI</name>
<feature type="compositionally biased region" description="Basic and acidic residues" evidence="6">
    <location>
        <begin position="1654"/>
        <end position="1680"/>
    </location>
</feature>
<dbReference type="GO" id="GO:0003729">
    <property type="term" value="F:mRNA binding"/>
    <property type="evidence" value="ECO:0007669"/>
    <property type="project" value="TreeGrafter"/>
</dbReference>
<evidence type="ECO:0000256" key="1">
    <source>
        <dbReference type="ARBA" id="ARBA00004123"/>
    </source>
</evidence>
<gene>
    <name evidence="10" type="ORF">AMS68_004050</name>
</gene>
<feature type="region of interest" description="Disordered" evidence="6">
    <location>
        <begin position="1525"/>
        <end position="2201"/>
    </location>
</feature>
<evidence type="ECO:0000259" key="7">
    <source>
        <dbReference type="Pfam" id="PF11262"/>
    </source>
</evidence>
<sequence>MAPGSGKRKRPDNQNSQDGRPSQHDPATMDIARTRGGLNSPRGGRGGGRGGRRGGMHNQPSDSQNDSPAPVPSRLQNHEQTTASPQFTFTPPQVPAYTLPELVDDEPNKPIRPYTYDYLTEDIVATWKETGRQTLLDSMVGQDYITTSVLVQELVRAALDKRFESAEAGKFVHELISKTNKDDLDISSLFIDTISLLDDKDQKRKSLAVIAANTGIDLETFRSELDVSLLQSLGLVRGTFDRMRTRKTTNVLYRQANFNLLREESEGYAKLGSLDYYNTSQEANGETADPEMGLKSVTRVMALVGAFDLDVGRVLDIILDISANSLVKAYRFFMKFFRCSPWWPEPFTVDGVEYIQLGPGTLPNWSWPGCMKWQYPDEERPILQKSRDERDVKFWNQARAEGINAFFELGGRKITNYEAILPLLEQEVQTEADAKGRDITADQRKRINENRKYMKATKMLPPQGNPDAAQLLGFKLRYYASPTRDVSDVMPENLMYLAALLIKIGFVSLRDLYPHLYPTDQDMEQEKERLEKEKQERDRKDRPGGGMNALLMAGALSDDTVPAVRNLRADAAKSGGASPKPDKKDDETDKQPGPPTNQKILLLKALLAIGALPEALYILGKFPWLVDLDPALPRFLHRIVNHMISKVAKPVHPYQAEGWTRETKPQPIDMISNADGSLRLAPRPRGRVRKHLGLDNADNGDGYEERHYYVDWEDNIPVCQTIDDFFALASSFMNVLGVRVGQDILLMVTLIRLTRYWLEKDTSKANVDRWVTFVKGTLLPALSLTKHNPGLNQEMFELLSTFSITVRFRLYEEWYTGKTSRLPAIKTAFDKNRAEVKDVLRRITNQSGKIQARALAKVAFASPGIVMMTFINQLESYSNMIPGLVDSVHYFNPLAFDVLTWVLIRSLSGQGRDRMQADGMLTSAWLQALSQFVASLFTRYSSVNPSPVLQYVASELRKGDSTDLELIDQVIAEMAGIKSDMNFNDVQLIAMTGGEVLQSVTVQQLADNRHKRKSSARRLMKALTDARIVAQMLIAIAQEIHMYAHREGSKDMPLKVLGNNMDKIHEVFAQYLDMLRSHTTPEEFEKVVPDVVDLIGRFGLEPAAAFAISRHIIAHHKTEMDKAQKNQEKDADVVMQDAKQTNGDVTTVKTTPWHPVLAKIVERLPSVTGTLSQRVNMHFYTTFWSLTPQDVHCPIDSYEAERDRLEAQRKEISKDRSDTSVVAIKEREKKMTALEDRAKSLLAELHQRVGAVNGIRHWLGTQKKHWFELNTDESVKAAQHLNLLQECFLPRALYSALDANYCSTLLKILHNNNTPGFSLYALLDQLIRKSLLANIIYSCSAREAENFGRFLCEVLKHLSNWHSSKKTFEHEAYGSKKEHTGFATEFDETGKPTAWLDYEDFRRILFSWHNAVKDAFKICFESKEYMHIRNGIIVLKGVHTVFPALKFHGKAMQDAIKAISDDDPRNDLKLAATSLQGPLKNREKKWVIPQDFKMSEVKQSAGTEQSNGDTEMADADATNKLNAEAPEFKPSSSTNGEGTKASTGVAEDGEIEDEKAQPDKPTDAAMTDAAATTSKDEVVKPQQDANKPSESAKQATDPLPKRPEIGSRTSSQHRPPPSQPNGRHAGRNEDRYGRLDRPSDMRTPLSRSRSPIGRNRDRSTERREDPAGEVQRIRREDRPPLKAQADSRSFRDDAHGRSPRSGDNREHSSLPRGPASQPPHSDRATQLRSELTASARAESNGRAAQMPSVVSQPSVNPARAALINGERITRRESDNNDQRSENAPTGPRAGRNGGSRDLFDQASGRNAGDAGRGRLGRDPGHQAESTYGRLNAGSDASPPARAPNGPARGQRNAQANAPSLNSRASEPNLHSAANRNIEPPPVRNPRQRGPAGDRPSASSSNTDRAQASVPSTPVSESGPAVHPSRLANLGAPAIDTNVPAQGGFGSPAQPPSGPRNQGGRRQPGTPTGPSPTNNLPTGPSAGSERQRRGERPRSNQAPSQPAAAGPNGTQGVQFRGAARQPSHGSSLASVAAAEQPRAIASSMDAPAPAARVDPGRQELIARGQQGNDRGEHQRPSRNSSRERRNKEGPRPSTQDNGARDERGPRGEKRPREDDQAHHRAPPHAPSGFAQSPANQDWNARGPRGYDDRFREGPRGPEEFRAPRRPEEGRREEPQGGPGNHGRKRHSEEGPPFEAKRRRSGR</sequence>
<feature type="compositionally biased region" description="Basic and acidic residues" evidence="6">
    <location>
        <begin position="580"/>
        <end position="590"/>
    </location>
</feature>
<evidence type="ECO:0000256" key="5">
    <source>
        <dbReference type="SAM" id="Coils"/>
    </source>
</evidence>
<evidence type="ECO:0000259" key="9">
    <source>
        <dbReference type="Pfam" id="PF16134"/>
    </source>
</evidence>
<dbReference type="InterPro" id="IPR021726">
    <property type="entry name" value="THO_THOC2_N"/>
</dbReference>
<comment type="similarity">
    <text evidence="2">Belongs to the THOC2 family.</text>
</comment>
<keyword evidence="11" id="KW-1185">Reference proteome</keyword>
<dbReference type="InterPro" id="IPR032302">
    <property type="entry name" value="THOC2_N"/>
</dbReference>
<evidence type="ECO:0000256" key="4">
    <source>
        <dbReference type="ARBA" id="ARBA00023242"/>
    </source>
</evidence>
<evidence type="ECO:0000256" key="3">
    <source>
        <dbReference type="ARBA" id="ARBA00019596"/>
    </source>
</evidence>
<feature type="region of interest" description="Disordered" evidence="6">
    <location>
        <begin position="523"/>
        <end position="549"/>
    </location>
</feature>
<feature type="compositionally biased region" description="Basic and acidic residues" evidence="6">
    <location>
        <begin position="1688"/>
        <end position="1709"/>
    </location>
</feature>
<protein>
    <recommendedName>
        <fullName evidence="3">THO complex subunit 2</fullName>
    </recommendedName>
</protein>
<feature type="domain" description="THO complex subunitTHOC2 N-terminal" evidence="8">
    <location>
        <begin position="855"/>
        <end position="930"/>
    </location>
</feature>
<dbReference type="PANTHER" id="PTHR21597:SF0">
    <property type="entry name" value="THO COMPLEX SUBUNIT 2"/>
    <property type="match status" value="1"/>
</dbReference>
<feature type="compositionally biased region" description="Basic and acidic residues" evidence="6">
    <location>
        <begin position="2068"/>
        <end position="2089"/>
    </location>
</feature>
<feature type="compositionally biased region" description="Basic and acidic residues" evidence="6">
    <location>
        <begin position="1626"/>
        <end position="1640"/>
    </location>
</feature>
<feature type="compositionally biased region" description="Low complexity" evidence="6">
    <location>
        <begin position="1563"/>
        <end position="1573"/>
    </location>
</feature>
<evidence type="ECO:0000256" key="2">
    <source>
        <dbReference type="ARBA" id="ARBA00007857"/>
    </source>
</evidence>
<dbReference type="GO" id="GO:0006406">
    <property type="term" value="P:mRNA export from nucleus"/>
    <property type="evidence" value="ECO:0007669"/>
    <property type="project" value="InterPro"/>
</dbReference>
<evidence type="ECO:0000313" key="11">
    <source>
        <dbReference type="Proteomes" id="UP000503462"/>
    </source>
</evidence>
<dbReference type="GO" id="GO:0000445">
    <property type="term" value="C:THO complex part of transcription export complex"/>
    <property type="evidence" value="ECO:0007669"/>
    <property type="project" value="TreeGrafter"/>
</dbReference>
<evidence type="ECO:0000259" key="8">
    <source>
        <dbReference type="Pfam" id="PF11732"/>
    </source>
</evidence>
<dbReference type="Pfam" id="PF11262">
    <property type="entry name" value="Tho2"/>
    <property type="match status" value="1"/>
</dbReference>
<feature type="compositionally biased region" description="Basic and acidic residues" evidence="6">
    <location>
        <begin position="524"/>
        <end position="543"/>
    </location>
</feature>
<feature type="compositionally biased region" description="Polar residues" evidence="6">
    <location>
        <begin position="74"/>
        <end position="91"/>
    </location>
</feature>
<dbReference type="PANTHER" id="PTHR21597">
    <property type="entry name" value="THO2 PROTEIN"/>
    <property type="match status" value="1"/>
</dbReference>
<feature type="compositionally biased region" description="Basic and acidic residues" evidence="6">
    <location>
        <begin position="1984"/>
        <end position="1993"/>
    </location>
</feature>